<evidence type="ECO:0000313" key="4">
    <source>
        <dbReference type="Proteomes" id="UP000466442"/>
    </source>
</evidence>
<dbReference type="EMBL" id="WIXP02000014">
    <property type="protein sequence ID" value="KAF6200285.1"/>
    <property type="molecule type" value="Genomic_DNA"/>
</dbReference>
<keyword evidence="2" id="KW-0677">Repeat</keyword>
<comment type="caution">
    <text evidence="3">The sequence shown here is derived from an EMBL/GenBank/DDBJ whole genome shotgun (WGS) entry which is preliminary data.</text>
</comment>
<gene>
    <name evidence="3" type="ORF">GE061_006588</name>
</gene>
<keyword evidence="4" id="KW-1185">Reference proteome</keyword>
<organism evidence="3 4">
    <name type="scientific">Apolygus lucorum</name>
    <name type="common">Small green plant bug</name>
    <name type="synonym">Lygocoris lucorum</name>
    <dbReference type="NCBI Taxonomy" id="248454"/>
    <lineage>
        <taxon>Eukaryota</taxon>
        <taxon>Metazoa</taxon>
        <taxon>Ecdysozoa</taxon>
        <taxon>Arthropoda</taxon>
        <taxon>Hexapoda</taxon>
        <taxon>Insecta</taxon>
        <taxon>Pterygota</taxon>
        <taxon>Neoptera</taxon>
        <taxon>Paraneoptera</taxon>
        <taxon>Hemiptera</taxon>
        <taxon>Heteroptera</taxon>
        <taxon>Panheteroptera</taxon>
        <taxon>Cimicomorpha</taxon>
        <taxon>Miridae</taxon>
        <taxon>Mirini</taxon>
        <taxon>Apolygus</taxon>
    </lineage>
</organism>
<name>A0A6A4K2A9_APOLU</name>
<evidence type="ECO:0000256" key="1">
    <source>
        <dbReference type="ARBA" id="ARBA00022460"/>
    </source>
</evidence>
<dbReference type="Proteomes" id="UP000466442">
    <property type="component" value="Unassembled WGS sequence"/>
</dbReference>
<evidence type="ECO:0000313" key="3">
    <source>
        <dbReference type="EMBL" id="KAF6200285.1"/>
    </source>
</evidence>
<keyword evidence="1" id="KW-0193">Cuticle</keyword>
<dbReference type="GO" id="GO:0042302">
    <property type="term" value="F:structural constituent of cuticle"/>
    <property type="evidence" value="ECO:0007669"/>
    <property type="project" value="UniProtKB-KW"/>
</dbReference>
<dbReference type="Pfam" id="PF11018">
    <property type="entry name" value="Cuticle_3"/>
    <property type="match status" value="1"/>
</dbReference>
<dbReference type="InterPro" id="IPR022727">
    <property type="entry name" value="Cuticle_C1"/>
</dbReference>
<dbReference type="AlphaFoldDB" id="A0A6A4K2A9"/>
<sequence>MYKFFVIAATLACANAGLAPVAYGAAAYGAPALSYGHSTYGVAPAAPLGYSAYGHAVAPAAITSQSQNILRSYGNLGQVSTYSKTIDTPYSSVRKSDVRVSNPGLATVAHAPVAYAAPAYAAAPALSYAAHAPVVAAPALAARAYAAPVAHAGLLGVAYSAAPAVSHINFDGFGAHYGCSFVDVNWKTSPLSYHSLIDQLSFLLDVFASRESSPFQIVQLHPFYYPFDMKVVVSVGALVMLAVAVRCLPAREEMPVAAAEDTKTYRQPDKWSKLDSEERMLLLDVIQEEVGSPVGSIYITLGTPDSPYRFSKDDSHLFDSYGLRFPGSPLPHVLLTPAVSSNQDELPPPFQSLPLYNIPIGRDFVKPAADASDANPTPNQRVPGFVYYNGAPVLVPRALGKIPIKMADLRRMISHRNLDQ</sequence>
<proteinExistence type="predicted"/>
<dbReference type="OrthoDB" id="6630556at2759"/>
<protein>
    <submittedName>
        <fullName evidence="3">Uncharacterized protein</fullName>
    </submittedName>
</protein>
<dbReference type="PANTHER" id="PTHR39068">
    <property type="entry name" value="LARVAL/PUPAL CUTICLE PROTEIN H1C-LIKE PROTEIN-RELATED"/>
    <property type="match status" value="1"/>
</dbReference>
<reference evidence="3" key="1">
    <citation type="journal article" date="2021" name="Mol. Ecol. Resour.">
        <title>Apolygus lucorum genome provides insights into omnivorousness and mesophyll feeding.</title>
        <authorList>
            <person name="Liu Y."/>
            <person name="Liu H."/>
            <person name="Wang H."/>
            <person name="Huang T."/>
            <person name="Liu B."/>
            <person name="Yang B."/>
            <person name="Yin L."/>
            <person name="Li B."/>
            <person name="Zhang Y."/>
            <person name="Zhang S."/>
            <person name="Jiang F."/>
            <person name="Zhang X."/>
            <person name="Ren Y."/>
            <person name="Wang B."/>
            <person name="Wang S."/>
            <person name="Lu Y."/>
            <person name="Wu K."/>
            <person name="Fan W."/>
            <person name="Wang G."/>
        </authorList>
    </citation>
    <scope>NUCLEOTIDE SEQUENCE</scope>
    <source>
        <strain evidence="3">12Hb</strain>
    </source>
</reference>
<evidence type="ECO:0000256" key="2">
    <source>
        <dbReference type="ARBA" id="ARBA00022737"/>
    </source>
</evidence>
<accession>A0A6A4K2A9</accession>